<evidence type="ECO:0008006" key="4">
    <source>
        <dbReference type="Google" id="ProtNLM"/>
    </source>
</evidence>
<gene>
    <name evidence="2" type="ORF">GQF42_07385</name>
</gene>
<evidence type="ECO:0000313" key="3">
    <source>
        <dbReference type="Proteomes" id="UP000436138"/>
    </source>
</evidence>
<dbReference type="RefSeq" id="WP_158918797.1">
    <property type="nucleotide sequence ID" value="NZ_CP047020.1"/>
</dbReference>
<dbReference type="AlphaFoldDB" id="A0A6I6MZR2"/>
<evidence type="ECO:0000313" key="2">
    <source>
        <dbReference type="EMBL" id="QHA03120.1"/>
    </source>
</evidence>
<organism evidence="2 3">
    <name type="scientific">Streptomyces broussonetiae</name>
    <dbReference type="NCBI Taxonomy" id="2686304"/>
    <lineage>
        <taxon>Bacteria</taxon>
        <taxon>Bacillati</taxon>
        <taxon>Actinomycetota</taxon>
        <taxon>Actinomycetes</taxon>
        <taxon>Kitasatosporales</taxon>
        <taxon>Streptomycetaceae</taxon>
        <taxon>Streptomyces</taxon>
    </lineage>
</organism>
<feature type="chain" id="PRO_5039583273" description="Lipoprotein" evidence="1">
    <location>
        <begin position="28"/>
        <end position="143"/>
    </location>
</feature>
<dbReference type="PROSITE" id="PS51257">
    <property type="entry name" value="PROKAR_LIPOPROTEIN"/>
    <property type="match status" value="1"/>
</dbReference>
<dbReference type="Proteomes" id="UP000436138">
    <property type="component" value="Chromosome"/>
</dbReference>
<name>A0A6I6MZR2_9ACTN</name>
<keyword evidence="3" id="KW-1185">Reference proteome</keyword>
<reference evidence="2 3" key="1">
    <citation type="submission" date="2019-12" db="EMBL/GenBank/DDBJ databases">
        <title>Streptomyces sp. strain T44 isolated from rhizosphere soil of Broussonetia papyrifera.</title>
        <authorList>
            <person name="Mo P."/>
        </authorList>
    </citation>
    <scope>NUCLEOTIDE SEQUENCE [LARGE SCALE GENOMIC DNA]</scope>
    <source>
        <strain evidence="2 3">T44</strain>
    </source>
</reference>
<evidence type="ECO:0000256" key="1">
    <source>
        <dbReference type="SAM" id="SignalP"/>
    </source>
</evidence>
<dbReference type="KEGG" id="sbro:GQF42_07385"/>
<feature type="signal peptide" evidence="1">
    <location>
        <begin position="1"/>
        <end position="27"/>
    </location>
</feature>
<dbReference type="EMBL" id="CP047020">
    <property type="protein sequence ID" value="QHA03120.1"/>
    <property type="molecule type" value="Genomic_DNA"/>
</dbReference>
<proteinExistence type="predicted"/>
<sequence length="143" mass="14263">MSRALSVLTLMAAALLSACSAAPTTVAAVPAPSSAPPSPPACAKLPAGVLPHSAGQLTQEREGVYCLPRGQRVDVFLSAGKSGRWQPVQTAGNGVLAPANTGVMTAPVGVTPAMFVGTTDGTAVLSSSNPSGGRWRVTIEVKG</sequence>
<keyword evidence="1" id="KW-0732">Signal</keyword>
<protein>
    <recommendedName>
        <fullName evidence="4">Lipoprotein</fullName>
    </recommendedName>
</protein>
<accession>A0A6I6MZR2</accession>